<name>A0A9J7B0F8_9PROT</name>
<reference evidence="1" key="1">
    <citation type="submission" date="2022-08" db="EMBL/GenBank/DDBJ databases">
        <title>Nisaea acidiphila sp. nov., isolated from a marine algal debris and emended description of the genus Nisaea Urios et al. 2008.</title>
        <authorList>
            <person name="Kwon K."/>
        </authorList>
    </citation>
    <scope>NUCLEOTIDE SEQUENCE</scope>
    <source>
        <strain evidence="1">MEBiC11861</strain>
    </source>
</reference>
<keyword evidence="2" id="KW-1185">Reference proteome</keyword>
<dbReference type="AlphaFoldDB" id="A0A9J7B0F8"/>
<dbReference type="RefSeq" id="WP_257770506.1">
    <property type="nucleotide sequence ID" value="NZ_CP102480.1"/>
</dbReference>
<dbReference type="KEGG" id="naci:NUH88_05645"/>
<dbReference type="EMBL" id="CP102480">
    <property type="protein sequence ID" value="UUX51173.1"/>
    <property type="molecule type" value="Genomic_DNA"/>
</dbReference>
<dbReference type="Proteomes" id="UP001060336">
    <property type="component" value="Chromosome"/>
</dbReference>
<protein>
    <submittedName>
        <fullName evidence="1">PAS domain-containing protein</fullName>
    </submittedName>
</protein>
<dbReference type="InterPro" id="IPR009922">
    <property type="entry name" value="DUF1457"/>
</dbReference>
<dbReference type="Pfam" id="PF07310">
    <property type="entry name" value="PAS_5"/>
    <property type="match status" value="1"/>
</dbReference>
<evidence type="ECO:0000313" key="2">
    <source>
        <dbReference type="Proteomes" id="UP001060336"/>
    </source>
</evidence>
<evidence type="ECO:0000313" key="1">
    <source>
        <dbReference type="EMBL" id="UUX51173.1"/>
    </source>
</evidence>
<sequence>MFKSEFRVAAEIRDALLQDRVPDVNAVFLANDAHPPKLAWAPDAAQVEDGRLRQLLAYWQTKRTDGPAAPLGGIDPAEMRFILGYLMILEALEDGADFRYRLYGSLIAERFGRDVTGQTVCAFGDSEYIVNFFLATYQAVVERAAPLLTTHFPRPGSQTASWTRLILPLSDEGGRVARLLVGQIPGAWRPRPPGTEPPPV</sequence>
<gene>
    <name evidence="1" type="ORF">NUH88_05645</name>
</gene>
<accession>A0A9J7B0F8</accession>
<proteinExistence type="predicted"/>
<organism evidence="1 2">
    <name type="scientific">Nisaea acidiphila</name>
    <dbReference type="NCBI Taxonomy" id="1862145"/>
    <lineage>
        <taxon>Bacteria</taxon>
        <taxon>Pseudomonadati</taxon>
        <taxon>Pseudomonadota</taxon>
        <taxon>Alphaproteobacteria</taxon>
        <taxon>Rhodospirillales</taxon>
        <taxon>Thalassobaculaceae</taxon>
        <taxon>Nisaea</taxon>
    </lineage>
</organism>